<dbReference type="GO" id="GO:0005886">
    <property type="term" value="C:plasma membrane"/>
    <property type="evidence" value="ECO:0007669"/>
    <property type="project" value="TreeGrafter"/>
</dbReference>
<keyword evidence="4" id="KW-1185">Reference proteome</keyword>
<sequence length="233" mass="25092">MTIQQPPYTAGGAVPPLELPYYGAPPVEAVKRVFQKYAVFSGRASRSEYWWWALASAIASGILNAISPTVVNGQSTGASPLGGLWFFATVVPGLAVAARRLHDANLSAWLLLLVLVPVLGWIALIVMLVQRENPLGQRFDRYPGSGYLKRRADAQQPPYGFQQPPQGPGEQPPQYPYGVQQPPPYRAEQPPQYPYGVQQPPPYRAEQPPQPPPNPAAPGSGPEAGPGPGSRPA</sequence>
<feature type="compositionally biased region" description="Gly residues" evidence="1">
    <location>
        <begin position="222"/>
        <end position="233"/>
    </location>
</feature>
<dbReference type="EMBL" id="CP014518">
    <property type="protein sequence ID" value="AMM33446.1"/>
    <property type="molecule type" value="Genomic_DNA"/>
</dbReference>
<evidence type="ECO:0000256" key="1">
    <source>
        <dbReference type="SAM" id="MobiDB-lite"/>
    </source>
</evidence>
<keyword evidence="2" id="KW-1133">Transmembrane helix</keyword>
<feature type="region of interest" description="Disordered" evidence="1">
    <location>
        <begin position="155"/>
        <end position="233"/>
    </location>
</feature>
<feature type="transmembrane region" description="Helical" evidence="2">
    <location>
        <begin position="49"/>
        <end position="71"/>
    </location>
</feature>
<feature type="compositionally biased region" description="Low complexity" evidence="1">
    <location>
        <begin position="155"/>
        <end position="164"/>
    </location>
</feature>
<evidence type="ECO:0000256" key="2">
    <source>
        <dbReference type="SAM" id="Phobius"/>
    </source>
</evidence>
<gene>
    <name evidence="3" type="ORF">SA2016_2781</name>
</gene>
<dbReference type="InterPro" id="IPR008523">
    <property type="entry name" value="DUF805"/>
</dbReference>
<dbReference type="Proteomes" id="UP000070134">
    <property type="component" value="Chromosome"/>
</dbReference>
<organism evidence="3 4">
    <name type="scientific">Sinomonas atrocyanea</name>
    <dbReference type="NCBI Taxonomy" id="37927"/>
    <lineage>
        <taxon>Bacteria</taxon>
        <taxon>Bacillati</taxon>
        <taxon>Actinomycetota</taxon>
        <taxon>Actinomycetes</taxon>
        <taxon>Micrococcales</taxon>
        <taxon>Micrococcaceae</taxon>
        <taxon>Sinomonas</taxon>
    </lineage>
</organism>
<keyword evidence="2" id="KW-0812">Transmembrane</keyword>
<dbReference type="PANTHER" id="PTHR34980:SF2">
    <property type="entry name" value="INNER MEMBRANE PROTEIN YHAH-RELATED"/>
    <property type="match status" value="1"/>
</dbReference>
<dbReference type="KEGG" id="satk:SA2016_2781"/>
<feature type="compositionally biased region" description="Pro residues" evidence="1">
    <location>
        <begin position="199"/>
        <end position="216"/>
    </location>
</feature>
<keyword evidence="2" id="KW-0472">Membrane</keyword>
<evidence type="ECO:0000313" key="4">
    <source>
        <dbReference type="Proteomes" id="UP000070134"/>
    </source>
</evidence>
<name>A0A127A2W4_9MICC</name>
<accession>A0A127A2W4</accession>
<feature type="transmembrane region" description="Helical" evidence="2">
    <location>
        <begin position="108"/>
        <end position="129"/>
    </location>
</feature>
<dbReference type="RefSeq" id="WP_084249530.1">
    <property type="nucleotide sequence ID" value="NZ_BJMO01000005.1"/>
</dbReference>
<feature type="transmembrane region" description="Helical" evidence="2">
    <location>
        <begin position="83"/>
        <end position="102"/>
    </location>
</feature>
<dbReference type="AlphaFoldDB" id="A0A127A2W4"/>
<dbReference type="Pfam" id="PF05656">
    <property type="entry name" value="DUF805"/>
    <property type="match status" value="1"/>
</dbReference>
<feature type="compositionally biased region" description="Pro residues" evidence="1">
    <location>
        <begin position="165"/>
        <end position="185"/>
    </location>
</feature>
<protein>
    <submittedName>
        <fullName evidence="3">Putative membrane protein</fullName>
    </submittedName>
</protein>
<reference evidence="3 4" key="1">
    <citation type="submission" date="2016-02" db="EMBL/GenBank/DDBJ databases">
        <title>Complete genome of Sinomonas atrocyanea KCTC 3377.</title>
        <authorList>
            <person name="Kim K.M."/>
        </authorList>
    </citation>
    <scope>NUCLEOTIDE SEQUENCE [LARGE SCALE GENOMIC DNA]</scope>
    <source>
        <strain evidence="3 4">KCTC 3377</strain>
    </source>
</reference>
<dbReference type="PANTHER" id="PTHR34980">
    <property type="entry name" value="INNER MEMBRANE PROTEIN-RELATED-RELATED"/>
    <property type="match status" value="1"/>
</dbReference>
<proteinExistence type="predicted"/>
<evidence type="ECO:0000313" key="3">
    <source>
        <dbReference type="EMBL" id="AMM33446.1"/>
    </source>
</evidence>
<dbReference type="STRING" id="37927.SA2016_2781"/>